<feature type="domain" description="DNA methylase adenine-specific" evidence="2">
    <location>
        <begin position="110"/>
        <end position="428"/>
    </location>
</feature>
<dbReference type="GO" id="GO:0008170">
    <property type="term" value="F:N-methyltransferase activity"/>
    <property type="evidence" value="ECO:0007669"/>
    <property type="project" value="InterPro"/>
</dbReference>
<dbReference type="GO" id="GO:0009307">
    <property type="term" value="P:DNA restriction-modification system"/>
    <property type="evidence" value="ECO:0007669"/>
    <property type="project" value="UniProtKB-KW"/>
</dbReference>
<dbReference type="InterPro" id="IPR052916">
    <property type="entry name" value="Type-I_RE_MTase_Subunit"/>
</dbReference>
<evidence type="ECO:0000259" key="2">
    <source>
        <dbReference type="Pfam" id="PF02384"/>
    </source>
</evidence>
<dbReference type="EC" id="2.1.1.72" evidence="3"/>
<evidence type="ECO:0000313" key="3">
    <source>
        <dbReference type="EMBL" id="MBB6174344.1"/>
    </source>
</evidence>
<evidence type="ECO:0000313" key="4">
    <source>
        <dbReference type="Proteomes" id="UP000546642"/>
    </source>
</evidence>
<dbReference type="PANTHER" id="PTHR42998">
    <property type="entry name" value="TYPE I RESTRICTION ENZYME HINDVIIP M PROTEIN-RELATED"/>
    <property type="match status" value="1"/>
</dbReference>
<dbReference type="EMBL" id="JACHDS010000001">
    <property type="protein sequence ID" value="MBB6174344.1"/>
    <property type="molecule type" value="Genomic_DNA"/>
</dbReference>
<keyword evidence="1" id="KW-0680">Restriction system</keyword>
<dbReference type="InterPro" id="IPR029063">
    <property type="entry name" value="SAM-dependent_MTases_sf"/>
</dbReference>
<dbReference type="PRINTS" id="PR00507">
    <property type="entry name" value="N12N6MTFRASE"/>
</dbReference>
<dbReference type="PANTHER" id="PTHR42998:SF1">
    <property type="entry name" value="TYPE I RESTRICTION ENZYME HINDI METHYLASE SUBUNIT"/>
    <property type="match status" value="1"/>
</dbReference>
<reference evidence="3 4" key="1">
    <citation type="submission" date="2020-08" db="EMBL/GenBank/DDBJ databases">
        <title>Sequencing the genomes of 1000 actinobacteria strains.</title>
        <authorList>
            <person name="Klenk H.-P."/>
        </authorList>
    </citation>
    <scope>NUCLEOTIDE SEQUENCE [LARGE SCALE GENOMIC DNA]</scope>
    <source>
        <strain evidence="3 4">DSM 46659</strain>
    </source>
</reference>
<dbReference type="PROSITE" id="PS00092">
    <property type="entry name" value="N6_MTASE"/>
    <property type="match status" value="1"/>
</dbReference>
<dbReference type="AlphaFoldDB" id="A0A7W9YLS8"/>
<proteinExistence type="predicted"/>
<comment type="caution">
    <text evidence="3">The sequence shown here is derived from an EMBL/GenBank/DDBJ whole genome shotgun (WGS) entry which is preliminary data.</text>
</comment>
<dbReference type="Gene3D" id="3.40.50.150">
    <property type="entry name" value="Vaccinia Virus protein VP39"/>
    <property type="match status" value="1"/>
</dbReference>
<name>A0A7W9YLS8_9ACTN</name>
<dbReference type="GO" id="GO:0009007">
    <property type="term" value="F:site-specific DNA-methyltransferase (adenine-specific) activity"/>
    <property type="evidence" value="ECO:0007669"/>
    <property type="project" value="UniProtKB-EC"/>
</dbReference>
<dbReference type="InterPro" id="IPR002052">
    <property type="entry name" value="DNA_methylase_N6_adenine_CS"/>
</dbReference>
<sequence length="472" mass="53062">MAPHVRRLVQGLSNPLNEHDAWRIVVSLVYGRWAAQQDDGRESPRPTWSWLVAVAEREPRVGPRVREFLDHWLPRDAAPNTPDAGQADVPSLHPTVDNELRGLISTINRADRLDDLFEHCLRELSDSQAKGGHYFTPRDIARLMVEAVQPRDAHRICDPVCGSAGLLIEAVRYLRRHTSLDVRARLTGQDLHAGTLQIAQMNLEAHGVKADLAPPMDSLAEPMTEPFDIVLANPPFNMPSWTADAPNPHDPRWSDHVPPPRGDANFAWLLHIVHGLAPHGRAAVLMPDGAATNRRKADQSIREGLVRDDLVECVVALPPGLFPHVRIPCCLWLLNRDKSPQGRGGTDRRGEVLFINARKVSEQIGTSRRWRLERDGTQRILHTLAAWRGAPRFADVDGAEGYQDQPGWCRSRSLHELVDGHCDLLPPNHAVDPSDTGADSRQRIAQIRWELYKKLEEAWNLDIELRRALDEL</sequence>
<keyword evidence="3" id="KW-0808">Transferase</keyword>
<dbReference type="Proteomes" id="UP000546642">
    <property type="component" value="Unassembled WGS sequence"/>
</dbReference>
<evidence type="ECO:0000256" key="1">
    <source>
        <dbReference type="ARBA" id="ARBA00022747"/>
    </source>
</evidence>
<protein>
    <submittedName>
        <fullName evidence="3">Type I restriction enzyme M protein</fullName>
        <ecNumber evidence="3">2.1.1.72</ecNumber>
    </submittedName>
</protein>
<accession>A0A7W9YLS8</accession>
<dbReference type="SUPFAM" id="SSF53335">
    <property type="entry name" value="S-adenosyl-L-methionine-dependent methyltransferases"/>
    <property type="match status" value="1"/>
</dbReference>
<keyword evidence="4" id="KW-1185">Reference proteome</keyword>
<gene>
    <name evidence="3" type="ORF">HNR23_004404</name>
</gene>
<organism evidence="3 4">
    <name type="scientific">Nocardiopsis mwathae</name>
    <dbReference type="NCBI Taxonomy" id="1472723"/>
    <lineage>
        <taxon>Bacteria</taxon>
        <taxon>Bacillati</taxon>
        <taxon>Actinomycetota</taxon>
        <taxon>Actinomycetes</taxon>
        <taxon>Streptosporangiales</taxon>
        <taxon>Nocardiopsidaceae</taxon>
        <taxon>Nocardiopsis</taxon>
    </lineage>
</organism>
<dbReference type="InterPro" id="IPR003356">
    <property type="entry name" value="DNA_methylase_A-5"/>
</dbReference>
<dbReference type="Pfam" id="PF02384">
    <property type="entry name" value="N6_Mtase"/>
    <property type="match status" value="1"/>
</dbReference>
<dbReference type="GO" id="GO:0032259">
    <property type="term" value="P:methylation"/>
    <property type="evidence" value="ECO:0007669"/>
    <property type="project" value="UniProtKB-KW"/>
</dbReference>
<dbReference type="RefSeq" id="WP_184078314.1">
    <property type="nucleotide sequence ID" value="NZ_JACHDS010000001.1"/>
</dbReference>
<keyword evidence="3" id="KW-0489">Methyltransferase</keyword>
<dbReference type="GO" id="GO:0003677">
    <property type="term" value="F:DNA binding"/>
    <property type="evidence" value="ECO:0007669"/>
    <property type="project" value="InterPro"/>
</dbReference>